<keyword evidence="2" id="KW-0548">Nucleotidyltransferase</keyword>
<dbReference type="AlphaFoldDB" id="A0A6L2MH50"/>
<evidence type="ECO:0000313" key="2">
    <source>
        <dbReference type="EMBL" id="GEU72072.1"/>
    </source>
</evidence>
<feature type="compositionally biased region" description="Basic and acidic residues" evidence="1">
    <location>
        <begin position="135"/>
        <end position="148"/>
    </location>
</feature>
<reference evidence="2" key="1">
    <citation type="journal article" date="2019" name="Sci. Rep.">
        <title>Draft genome of Tanacetum cinerariifolium, the natural source of mosquito coil.</title>
        <authorList>
            <person name="Yamashiro T."/>
            <person name="Shiraishi A."/>
            <person name="Satake H."/>
            <person name="Nakayama K."/>
        </authorList>
    </citation>
    <scope>NUCLEOTIDE SEQUENCE</scope>
</reference>
<accession>A0A6L2MH50</accession>
<name>A0A6L2MH50_TANCI</name>
<keyword evidence="2" id="KW-0808">Transferase</keyword>
<gene>
    <name evidence="2" type="ORF">Tci_044050</name>
</gene>
<proteinExistence type="predicted"/>
<evidence type="ECO:0000256" key="1">
    <source>
        <dbReference type="SAM" id="MobiDB-lite"/>
    </source>
</evidence>
<keyword evidence="2" id="KW-0695">RNA-directed DNA polymerase</keyword>
<sequence length="175" mass="20388">MDKNNMHICHDLKSKPFHTKLKDLNSHLKLWYAYTKEVEANRTICILATLRDLDKKIDDDHATDVDMTTRINSMQELEDLDKMESMDLLGNLELNGRMRYLGFIHDIWLNNTAFTPVIVQSVFLVLKLAERREGERVNQKTRDEEKRRSNCATRSLPPGWELDMIAAQHKVLPPG</sequence>
<dbReference type="GO" id="GO:0003964">
    <property type="term" value="F:RNA-directed DNA polymerase activity"/>
    <property type="evidence" value="ECO:0007669"/>
    <property type="project" value="UniProtKB-KW"/>
</dbReference>
<feature type="region of interest" description="Disordered" evidence="1">
    <location>
        <begin position="135"/>
        <end position="154"/>
    </location>
</feature>
<organism evidence="2">
    <name type="scientific">Tanacetum cinerariifolium</name>
    <name type="common">Dalmatian daisy</name>
    <name type="synonym">Chrysanthemum cinerariifolium</name>
    <dbReference type="NCBI Taxonomy" id="118510"/>
    <lineage>
        <taxon>Eukaryota</taxon>
        <taxon>Viridiplantae</taxon>
        <taxon>Streptophyta</taxon>
        <taxon>Embryophyta</taxon>
        <taxon>Tracheophyta</taxon>
        <taxon>Spermatophyta</taxon>
        <taxon>Magnoliopsida</taxon>
        <taxon>eudicotyledons</taxon>
        <taxon>Gunneridae</taxon>
        <taxon>Pentapetalae</taxon>
        <taxon>asterids</taxon>
        <taxon>campanulids</taxon>
        <taxon>Asterales</taxon>
        <taxon>Asteraceae</taxon>
        <taxon>Asteroideae</taxon>
        <taxon>Anthemideae</taxon>
        <taxon>Anthemidinae</taxon>
        <taxon>Tanacetum</taxon>
    </lineage>
</organism>
<dbReference type="EMBL" id="BKCJ010006422">
    <property type="protein sequence ID" value="GEU72072.1"/>
    <property type="molecule type" value="Genomic_DNA"/>
</dbReference>
<comment type="caution">
    <text evidence="2">The sequence shown here is derived from an EMBL/GenBank/DDBJ whole genome shotgun (WGS) entry which is preliminary data.</text>
</comment>
<protein>
    <submittedName>
        <fullName evidence="2">RNA-directed DNA polymerase, eukaryota, reverse transcriptase zinc-binding domain protein</fullName>
    </submittedName>
</protein>